<feature type="domain" description="Tyrosine specific protein phosphatases" evidence="1">
    <location>
        <begin position="92"/>
        <end position="159"/>
    </location>
</feature>
<evidence type="ECO:0000313" key="3">
    <source>
        <dbReference type="Proteomes" id="UP000219167"/>
    </source>
</evidence>
<reference evidence="2 3" key="1">
    <citation type="submission" date="2017-08" db="EMBL/GenBank/DDBJ databases">
        <authorList>
            <person name="de Groot N.N."/>
        </authorList>
    </citation>
    <scope>NUCLEOTIDE SEQUENCE [LARGE SCALE GENOMIC DNA]</scope>
    <source>
        <strain evidence="2 3">JC85</strain>
    </source>
</reference>
<dbReference type="OrthoDB" id="9806482at2"/>
<protein>
    <submittedName>
        <fullName evidence="2">Protein-tyrosine phosphatase</fullName>
    </submittedName>
</protein>
<dbReference type="InterPro" id="IPR000387">
    <property type="entry name" value="Tyr_Pase_dom"/>
</dbReference>
<sequence>MAIAEPFTISTIALPDGGRIGISHIPGRSGAPDNDIAAIAEWGAAAVVSMTDLAEMQACDCEDLGDRLSGRSIAWFHVPVRDLGGPGAASLEKWAGIAPALHAILDEGGAVLVHCHGGHGRAGMAALRLLVERGWPPEQALRHIRSVRPGAVQTERQYRWAASAAR</sequence>
<dbReference type="FunFam" id="3.90.190.10:FF:000157">
    <property type="entry name" value="Protein-tyrosine phosphatase"/>
    <property type="match status" value="1"/>
</dbReference>
<evidence type="ECO:0000259" key="1">
    <source>
        <dbReference type="PROSITE" id="PS50056"/>
    </source>
</evidence>
<dbReference type="EMBL" id="OBQD01000006">
    <property type="protein sequence ID" value="SOC39672.1"/>
    <property type="molecule type" value="Genomic_DNA"/>
</dbReference>
<dbReference type="Pfam" id="PF22785">
    <property type="entry name" value="Tc-R-P"/>
    <property type="match status" value="1"/>
</dbReference>
<dbReference type="PANTHER" id="PTHR23339">
    <property type="entry name" value="TYROSINE SPECIFIC PROTEIN PHOSPHATASE AND DUAL SPECIFICITY PROTEIN PHOSPHATASE"/>
    <property type="match status" value="1"/>
</dbReference>
<dbReference type="AlphaFoldDB" id="A0A285UCW7"/>
<dbReference type="SUPFAM" id="SSF52799">
    <property type="entry name" value="(Phosphotyrosine protein) phosphatases II"/>
    <property type="match status" value="1"/>
</dbReference>
<keyword evidence="3" id="KW-1185">Reference proteome</keyword>
<accession>A0A285UCW7</accession>
<gene>
    <name evidence="2" type="ORF">SAMN05892877_106135</name>
</gene>
<organism evidence="2 3">
    <name type="scientific">Rhizobium subbaraonis</name>
    <dbReference type="NCBI Taxonomy" id="908946"/>
    <lineage>
        <taxon>Bacteria</taxon>
        <taxon>Pseudomonadati</taxon>
        <taxon>Pseudomonadota</taxon>
        <taxon>Alphaproteobacteria</taxon>
        <taxon>Hyphomicrobiales</taxon>
        <taxon>Rhizobiaceae</taxon>
        <taxon>Rhizobium/Agrobacterium group</taxon>
        <taxon>Rhizobium</taxon>
    </lineage>
</organism>
<dbReference type="PROSITE" id="PS50056">
    <property type="entry name" value="TYR_PHOSPHATASE_2"/>
    <property type="match status" value="1"/>
</dbReference>
<dbReference type="InterPro" id="IPR050561">
    <property type="entry name" value="PTP"/>
</dbReference>
<proteinExistence type="predicted"/>
<name>A0A285UCW7_9HYPH</name>
<evidence type="ECO:0000313" key="2">
    <source>
        <dbReference type="EMBL" id="SOC39672.1"/>
    </source>
</evidence>
<dbReference type="RefSeq" id="WP_097139031.1">
    <property type="nucleotide sequence ID" value="NZ_OBQD01000006.1"/>
</dbReference>
<dbReference type="InterPro" id="IPR029021">
    <property type="entry name" value="Prot-tyrosine_phosphatase-like"/>
</dbReference>
<dbReference type="Gene3D" id="3.90.190.10">
    <property type="entry name" value="Protein tyrosine phosphatase superfamily"/>
    <property type="match status" value="1"/>
</dbReference>
<dbReference type="Proteomes" id="UP000219167">
    <property type="component" value="Unassembled WGS sequence"/>
</dbReference>